<dbReference type="SUPFAM" id="SSF48179">
    <property type="entry name" value="6-phosphogluconate dehydrogenase C-terminal domain-like"/>
    <property type="match status" value="1"/>
</dbReference>
<reference evidence="4" key="1">
    <citation type="submission" date="2021-12" db="EMBL/GenBank/DDBJ databases">
        <title>Curvularia clavata genome.</title>
        <authorList>
            <person name="Cao Y."/>
        </authorList>
    </citation>
    <scope>NUCLEOTIDE SEQUENCE</scope>
    <source>
        <strain evidence="4">Yc1106</strain>
    </source>
</reference>
<dbReference type="VEuPathDB" id="FungiDB:yc1106_08512"/>
<dbReference type="Gene3D" id="3.40.50.720">
    <property type="entry name" value="NAD(P)-binding Rossmann-like Domain"/>
    <property type="match status" value="1"/>
</dbReference>
<dbReference type="Proteomes" id="UP001056012">
    <property type="component" value="Chromosome 6"/>
</dbReference>
<organism evidence="4 5">
    <name type="scientific">Curvularia clavata</name>
    <dbReference type="NCBI Taxonomy" id="95742"/>
    <lineage>
        <taxon>Eukaryota</taxon>
        <taxon>Fungi</taxon>
        <taxon>Dikarya</taxon>
        <taxon>Ascomycota</taxon>
        <taxon>Pezizomycotina</taxon>
        <taxon>Dothideomycetes</taxon>
        <taxon>Pleosporomycetidae</taxon>
        <taxon>Pleosporales</taxon>
        <taxon>Pleosporineae</taxon>
        <taxon>Pleosporaceae</taxon>
        <taxon>Curvularia</taxon>
    </lineage>
</organism>
<feature type="region of interest" description="Disordered" evidence="1">
    <location>
        <begin position="507"/>
        <end position="790"/>
    </location>
</feature>
<dbReference type="FunFam" id="1.10.1040.10:FF:000017">
    <property type="entry name" value="2-dehydropantoate 2-reductase"/>
    <property type="match status" value="1"/>
</dbReference>
<dbReference type="Pfam" id="PF08546">
    <property type="entry name" value="ApbA_C"/>
    <property type="match status" value="1"/>
</dbReference>
<dbReference type="Pfam" id="PF02558">
    <property type="entry name" value="ApbA"/>
    <property type="match status" value="1"/>
</dbReference>
<feature type="compositionally biased region" description="Pro residues" evidence="1">
    <location>
        <begin position="525"/>
        <end position="538"/>
    </location>
</feature>
<evidence type="ECO:0000256" key="1">
    <source>
        <dbReference type="SAM" id="MobiDB-lite"/>
    </source>
</evidence>
<feature type="region of interest" description="Disordered" evidence="1">
    <location>
        <begin position="360"/>
        <end position="455"/>
    </location>
</feature>
<feature type="domain" description="Ketopantoate reductase C-terminal" evidence="3">
    <location>
        <begin position="229"/>
        <end position="352"/>
    </location>
</feature>
<dbReference type="InterPro" id="IPR013332">
    <property type="entry name" value="KPR_N"/>
</dbReference>
<dbReference type="InterPro" id="IPR051402">
    <property type="entry name" value="KPR-Related"/>
</dbReference>
<feature type="compositionally biased region" description="Polar residues" evidence="1">
    <location>
        <begin position="753"/>
        <end position="781"/>
    </location>
</feature>
<sequence>MPPAVPRLRILSVGGNAVSAFLSWRLQATNACDVTLVWKSGFDSVAQYGITFKSVLPSRICHYSITDMFCSRSALYGNERFKPHAARACELTPTTVVRTPEDAAHSSKQPFDYVLLCVKALPDVYDIANIIESVVSPQHTCILMNTTHSLGVESYLEQRFPTNVVLSLVSGAEISQLGPSEFEHKGATDIWVGPANKNANIPPQIQSDMAEALAMTLSSGQVNCKVSQNIRQQQYERMIGPIAFHPASVLFETPSHAELIEKVGVRPLVNGVMDEMLALAQASECSFPADFREKTFQEMLRPQEHNSTMWLDFEARRPMEIENYLGAPLKLAQEAGVAVPRIETLYATLHHINIANRNRPAAGAVPPMQPPQNGTQPPPRMSSAPLPRGPPSQGSMMNGNGPMKGGPRPGSRAPSVNGGPPPMMRRGPPPGPNGYPPRMNGPPNGQRRPSLEGDGNLEEFSHLMLYDDMVPDGPSGGPYESAGSSSNNLSLRERELMLRQRELQIREQEMNMRRGPGGPMGRNGPPGPMGRGRPPPAPSMAGFDEDDEDGEDFFDPMGGRPMIDPDNFDMMSVTSRRNRSAPNAKQIRQNPEGAGYGPPARGPRNPFSRPGMNKNRSSARLMADVPGLHDSIMNNPLMGYSSDRYGQVDRSAIGAQSRTNSLTSARLDDLSGGAGYGAYPAPNGRRVSQSPGNALSPGPRPGGRPSPPNGYAPNGMPPNGRPSPPGMNQPGVPQHVEQHAGVSNLYPPKSRPQVRSLTGSASNSSAALDSENSAHSSQSSLGPRPPVGVR</sequence>
<feature type="compositionally biased region" description="Pro residues" evidence="1">
    <location>
        <begin position="419"/>
        <end position="435"/>
    </location>
</feature>
<feature type="compositionally biased region" description="Low complexity" evidence="1">
    <location>
        <begin position="591"/>
        <end position="604"/>
    </location>
</feature>
<dbReference type="InterPro" id="IPR008927">
    <property type="entry name" value="6-PGluconate_DH-like_C_sf"/>
</dbReference>
<dbReference type="InterPro" id="IPR013328">
    <property type="entry name" value="6PGD_dom2"/>
</dbReference>
<feature type="compositionally biased region" description="Acidic residues" evidence="1">
    <location>
        <begin position="543"/>
        <end position="554"/>
    </location>
</feature>
<dbReference type="AlphaFoldDB" id="A0A9Q8ZIA6"/>
<protein>
    <submittedName>
        <fullName evidence="4">Uncharacterized protein</fullName>
    </submittedName>
</protein>
<evidence type="ECO:0000259" key="3">
    <source>
        <dbReference type="Pfam" id="PF08546"/>
    </source>
</evidence>
<dbReference type="InterPro" id="IPR013752">
    <property type="entry name" value="KPA_reductase"/>
</dbReference>
<keyword evidence="5" id="KW-1185">Reference proteome</keyword>
<dbReference type="GO" id="GO:0005737">
    <property type="term" value="C:cytoplasm"/>
    <property type="evidence" value="ECO:0007669"/>
    <property type="project" value="TreeGrafter"/>
</dbReference>
<dbReference type="FunFam" id="3.40.50.720:FF:000424">
    <property type="entry name" value="Meiotically up-regulated gene 72 protein"/>
    <property type="match status" value="1"/>
</dbReference>
<evidence type="ECO:0000313" key="4">
    <source>
        <dbReference type="EMBL" id="USP81238.1"/>
    </source>
</evidence>
<dbReference type="PANTHER" id="PTHR21708">
    <property type="entry name" value="PROBABLE 2-DEHYDROPANTOATE 2-REDUCTASE"/>
    <property type="match status" value="1"/>
</dbReference>
<name>A0A9Q8ZIA6_CURCL</name>
<dbReference type="EMBL" id="CP089279">
    <property type="protein sequence ID" value="USP81238.1"/>
    <property type="molecule type" value="Genomic_DNA"/>
</dbReference>
<feature type="domain" description="Ketopantoate reductase N-terminal" evidence="2">
    <location>
        <begin position="10"/>
        <end position="196"/>
    </location>
</feature>
<dbReference type="Gene3D" id="1.10.1040.10">
    <property type="entry name" value="N-(1-d-carboxylethyl)-l-norvaline Dehydrogenase, domain 2"/>
    <property type="match status" value="1"/>
</dbReference>
<dbReference type="PANTHER" id="PTHR21708:SF25">
    <property type="entry name" value="PROTEIN PAM1-RELATED"/>
    <property type="match status" value="1"/>
</dbReference>
<feature type="compositionally biased region" description="Low complexity" evidence="1">
    <location>
        <begin position="436"/>
        <end position="445"/>
    </location>
</feature>
<evidence type="ECO:0000313" key="5">
    <source>
        <dbReference type="Proteomes" id="UP001056012"/>
    </source>
</evidence>
<evidence type="ECO:0000259" key="2">
    <source>
        <dbReference type="Pfam" id="PF02558"/>
    </source>
</evidence>
<proteinExistence type="predicted"/>
<feature type="compositionally biased region" description="Pro residues" evidence="1">
    <location>
        <begin position="698"/>
        <end position="727"/>
    </location>
</feature>
<dbReference type="OrthoDB" id="5302359at2759"/>
<gene>
    <name evidence="4" type="ORF">yc1106_08512</name>
</gene>
<feature type="compositionally biased region" description="Polar residues" evidence="1">
    <location>
        <begin position="572"/>
        <end position="589"/>
    </location>
</feature>
<feature type="compositionally biased region" description="Polar residues" evidence="1">
    <location>
        <begin position="654"/>
        <end position="664"/>
    </location>
</feature>
<accession>A0A9Q8ZIA6</accession>
<feature type="region of interest" description="Disordered" evidence="1">
    <location>
        <begin position="467"/>
        <end position="490"/>
    </location>
</feature>